<protein>
    <submittedName>
        <fullName evidence="1">Uncharacterized protein</fullName>
    </submittedName>
</protein>
<organism evidence="1 2">
    <name type="scientific">Hyphococcus aureus</name>
    <dbReference type="NCBI Taxonomy" id="2666033"/>
    <lineage>
        <taxon>Bacteria</taxon>
        <taxon>Pseudomonadati</taxon>
        <taxon>Pseudomonadota</taxon>
        <taxon>Alphaproteobacteria</taxon>
        <taxon>Parvularculales</taxon>
        <taxon>Parvularculaceae</taxon>
        <taxon>Hyphococcus</taxon>
    </lineage>
</organism>
<sequence length="68" mass="7582">MSDRTAAEASRAKIAELTDARLQALAFRVWRAARSKHTKQRTRAAHLAPLFRAELKLRNLDGSNGTAH</sequence>
<evidence type="ECO:0000313" key="1">
    <source>
        <dbReference type="EMBL" id="MFC6037434.1"/>
    </source>
</evidence>
<keyword evidence="2" id="KW-1185">Reference proteome</keyword>
<evidence type="ECO:0000313" key="2">
    <source>
        <dbReference type="Proteomes" id="UP001596116"/>
    </source>
</evidence>
<name>A0ABW1KZM6_9PROT</name>
<accession>A0ABW1KZM6</accession>
<dbReference type="Proteomes" id="UP001596116">
    <property type="component" value="Unassembled WGS sequence"/>
</dbReference>
<gene>
    <name evidence="1" type="ORF">ACFMB1_17895</name>
</gene>
<reference evidence="1 2" key="1">
    <citation type="submission" date="2024-09" db="EMBL/GenBank/DDBJ databases">
        <authorList>
            <person name="Zhang Z.-H."/>
        </authorList>
    </citation>
    <scope>NUCLEOTIDE SEQUENCE [LARGE SCALE GENOMIC DNA]</scope>
    <source>
        <strain evidence="1 2">HHTR114</strain>
    </source>
</reference>
<dbReference type="EMBL" id="JBHPON010000003">
    <property type="protein sequence ID" value="MFC6037434.1"/>
    <property type="molecule type" value="Genomic_DNA"/>
</dbReference>
<comment type="caution">
    <text evidence="1">The sequence shown here is derived from an EMBL/GenBank/DDBJ whole genome shotgun (WGS) entry which is preliminary data.</text>
</comment>
<proteinExistence type="predicted"/>
<dbReference type="RefSeq" id="WP_379881170.1">
    <property type="nucleotide sequence ID" value="NZ_JBHPON010000003.1"/>
</dbReference>